<comment type="caution">
    <text evidence="4">The sequence shown here is derived from an EMBL/GenBank/DDBJ whole genome shotgun (WGS) entry which is preliminary data.</text>
</comment>
<evidence type="ECO:0000313" key="4">
    <source>
        <dbReference type="EMBL" id="RFB05891.1"/>
    </source>
</evidence>
<dbReference type="AlphaFoldDB" id="A0A371RKC2"/>
<dbReference type="CDD" id="cd00371">
    <property type="entry name" value="HMA"/>
    <property type="match status" value="1"/>
</dbReference>
<dbReference type="OrthoDB" id="9801832at2"/>
<organism evidence="4 5">
    <name type="scientific">Parvularcula marina</name>
    <dbReference type="NCBI Taxonomy" id="2292771"/>
    <lineage>
        <taxon>Bacteria</taxon>
        <taxon>Pseudomonadati</taxon>
        <taxon>Pseudomonadota</taxon>
        <taxon>Alphaproteobacteria</taxon>
        <taxon>Parvularculales</taxon>
        <taxon>Parvularculaceae</taxon>
        <taxon>Parvularcula</taxon>
    </lineage>
</organism>
<dbReference type="RefSeq" id="WP_116392523.1">
    <property type="nucleotide sequence ID" value="NZ_QUQO01000001.1"/>
</dbReference>
<evidence type="ECO:0000256" key="1">
    <source>
        <dbReference type="SAM" id="MobiDB-lite"/>
    </source>
</evidence>
<dbReference type="GO" id="GO:0046872">
    <property type="term" value="F:metal ion binding"/>
    <property type="evidence" value="ECO:0007669"/>
    <property type="project" value="InterPro"/>
</dbReference>
<sequence length="136" mass="14709">MKLISTLTASIVLLASPAFAQDHQDHGDHGEKHEHESHDHGDGHHEDMASDEMASSEIEAAEGRTVTVKVNGMVCDFCARSLTKVLKKKDAVEDVAISLEDKTVTILLKEGSAMSDEEIEKAVKNAGYNLAAIERA</sequence>
<evidence type="ECO:0000259" key="3">
    <source>
        <dbReference type="PROSITE" id="PS50846"/>
    </source>
</evidence>
<feature type="region of interest" description="Disordered" evidence="1">
    <location>
        <begin position="22"/>
        <end position="60"/>
    </location>
</feature>
<dbReference type="PROSITE" id="PS50846">
    <property type="entry name" value="HMA_2"/>
    <property type="match status" value="1"/>
</dbReference>
<reference evidence="4 5" key="1">
    <citation type="submission" date="2018-08" db="EMBL/GenBank/DDBJ databases">
        <title>Parvularcula sp. SM1705, isolated from surface water of the South Sea China.</title>
        <authorList>
            <person name="Sun L."/>
        </authorList>
    </citation>
    <scope>NUCLEOTIDE SEQUENCE [LARGE SCALE GENOMIC DNA]</scope>
    <source>
        <strain evidence="4 5">SM1705</strain>
    </source>
</reference>
<dbReference type="Pfam" id="PF00403">
    <property type="entry name" value="HMA"/>
    <property type="match status" value="1"/>
</dbReference>
<evidence type="ECO:0000313" key="5">
    <source>
        <dbReference type="Proteomes" id="UP000264589"/>
    </source>
</evidence>
<keyword evidence="5" id="KW-1185">Reference proteome</keyword>
<keyword evidence="2" id="KW-0732">Signal</keyword>
<accession>A0A371RKC2</accession>
<feature type="chain" id="PRO_5016994809" description="HMA domain-containing protein" evidence="2">
    <location>
        <begin position="21"/>
        <end position="136"/>
    </location>
</feature>
<dbReference type="InterPro" id="IPR036163">
    <property type="entry name" value="HMA_dom_sf"/>
</dbReference>
<evidence type="ECO:0000256" key="2">
    <source>
        <dbReference type="SAM" id="SignalP"/>
    </source>
</evidence>
<feature type="signal peptide" evidence="2">
    <location>
        <begin position="1"/>
        <end position="20"/>
    </location>
</feature>
<protein>
    <recommendedName>
        <fullName evidence="3">HMA domain-containing protein</fullName>
    </recommendedName>
</protein>
<feature type="domain" description="HMA" evidence="3">
    <location>
        <begin position="64"/>
        <end position="131"/>
    </location>
</feature>
<name>A0A371RKC2_9PROT</name>
<dbReference type="InParanoid" id="A0A371RKC2"/>
<dbReference type="Gene3D" id="3.30.70.100">
    <property type="match status" value="1"/>
</dbReference>
<proteinExistence type="predicted"/>
<feature type="compositionally biased region" description="Basic and acidic residues" evidence="1">
    <location>
        <begin position="22"/>
        <end position="48"/>
    </location>
</feature>
<dbReference type="SUPFAM" id="SSF55008">
    <property type="entry name" value="HMA, heavy metal-associated domain"/>
    <property type="match status" value="1"/>
</dbReference>
<dbReference type="InterPro" id="IPR006121">
    <property type="entry name" value="HMA_dom"/>
</dbReference>
<dbReference type="Proteomes" id="UP000264589">
    <property type="component" value="Unassembled WGS sequence"/>
</dbReference>
<gene>
    <name evidence="4" type="ORF">DX908_11805</name>
</gene>
<dbReference type="EMBL" id="QUQO01000001">
    <property type="protein sequence ID" value="RFB05891.1"/>
    <property type="molecule type" value="Genomic_DNA"/>
</dbReference>